<dbReference type="Gene3D" id="2.170.130.10">
    <property type="entry name" value="TonB-dependent receptor, plug domain"/>
    <property type="match status" value="1"/>
</dbReference>
<dbReference type="InterPro" id="IPR036942">
    <property type="entry name" value="Beta-barrel_TonB_sf"/>
</dbReference>
<dbReference type="Gene3D" id="2.40.170.20">
    <property type="entry name" value="TonB-dependent receptor, beta-barrel domain"/>
    <property type="match status" value="1"/>
</dbReference>
<dbReference type="EMBL" id="JAOTIF010000003">
    <property type="protein sequence ID" value="MCU7548876.1"/>
    <property type="molecule type" value="Genomic_DNA"/>
</dbReference>
<dbReference type="AlphaFoldDB" id="A0A9X2XTS0"/>
<evidence type="ECO:0000313" key="10">
    <source>
        <dbReference type="EMBL" id="MCU7548876.1"/>
    </source>
</evidence>
<dbReference type="Gene3D" id="2.60.40.1120">
    <property type="entry name" value="Carboxypeptidase-like, regulatory domain"/>
    <property type="match status" value="1"/>
</dbReference>
<evidence type="ECO:0000259" key="9">
    <source>
        <dbReference type="Pfam" id="PF07715"/>
    </source>
</evidence>
<evidence type="ECO:0000256" key="2">
    <source>
        <dbReference type="ARBA" id="ARBA00022448"/>
    </source>
</evidence>
<keyword evidence="11" id="KW-1185">Reference proteome</keyword>
<keyword evidence="2 7" id="KW-0813">Transport</keyword>
<keyword evidence="3 7" id="KW-1134">Transmembrane beta strand</keyword>
<feature type="domain" description="TonB-dependent receptor plug" evidence="9">
    <location>
        <begin position="125"/>
        <end position="229"/>
    </location>
</feature>
<reference evidence="10" key="1">
    <citation type="submission" date="2022-09" db="EMBL/GenBank/DDBJ databases">
        <authorList>
            <person name="Yuan C."/>
            <person name="Ke Z."/>
        </authorList>
    </citation>
    <scope>NUCLEOTIDE SEQUENCE</scope>
    <source>
        <strain evidence="10">LB-8</strain>
    </source>
</reference>
<gene>
    <name evidence="10" type="ORF">OCK74_07085</name>
</gene>
<dbReference type="Pfam" id="PF07715">
    <property type="entry name" value="Plug"/>
    <property type="match status" value="1"/>
</dbReference>
<dbReference type="GO" id="GO:0009279">
    <property type="term" value="C:cell outer membrane"/>
    <property type="evidence" value="ECO:0007669"/>
    <property type="project" value="UniProtKB-SubCell"/>
</dbReference>
<dbReference type="InterPro" id="IPR023997">
    <property type="entry name" value="TonB-dep_OMP_SusC/RagA_CS"/>
</dbReference>
<keyword evidence="10" id="KW-0675">Receptor</keyword>
<dbReference type="InterPro" id="IPR037066">
    <property type="entry name" value="Plug_dom_sf"/>
</dbReference>
<evidence type="ECO:0000256" key="6">
    <source>
        <dbReference type="ARBA" id="ARBA00023237"/>
    </source>
</evidence>
<dbReference type="SUPFAM" id="SSF49464">
    <property type="entry name" value="Carboxypeptidase regulatory domain-like"/>
    <property type="match status" value="1"/>
</dbReference>
<evidence type="ECO:0000256" key="1">
    <source>
        <dbReference type="ARBA" id="ARBA00004571"/>
    </source>
</evidence>
<evidence type="ECO:0000256" key="3">
    <source>
        <dbReference type="ARBA" id="ARBA00022452"/>
    </source>
</evidence>
<keyword evidence="5 7" id="KW-0472">Membrane</keyword>
<comment type="similarity">
    <text evidence="7">Belongs to the TonB-dependent receptor family.</text>
</comment>
<dbReference type="RefSeq" id="WP_279296321.1">
    <property type="nucleotide sequence ID" value="NZ_JAOTIF010000003.1"/>
</dbReference>
<comment type="subcellular location">
    <subcellularLocation>
        <location evidence="1 7">Cell outer membrane</location>
        <topology evidence="1 7">Multi-pass membrane protein</topology>
    </subcellularLocation>
</comment>
<keyword evidence="4 7" id="KW-0812">Transmembrane</keyword>
<evidence type="ECO:0000256" key="4">
    <source>
        <dbReference type="ARBA" id="ARBA00022692"/>
    </source>
</evidence>
<dbReference type="NCBIfam" id="TIGR04056">
    <property type="entry name" value="OMP_RagA_SusC"/>
    <property type="match status" value="1"/>
</dbReference>
<dbReference type="InterPro" id="IPR039426">
    <property type="entry name" value="TonB-dep_rcpt-like"/>
</dbReference>
<comment type="caution">
    <text evidence="10">The sequence shown here is derived from an EMBL/GenBank/DDBJ whole genome shotgun (WGS) entry which is preliminary data.</text>
</comment>
<organism evidence="10 11">
    <name type="scientific">Paraflavisolibacter caeni</name>
    <dbReference type="NCBI Taxonomy" id="2982496"/>
    <lineage>
        <taxon>Bacteria</taxon>
        <taxon>Pseudomonadati</taxon>
        <taxon>Bacteroidota</taxon>
        <taxon>Chitinophagia</taxon>
        <taxon>Chitinophagales</taxon>
        <taxon>Chitinophagaceae</taxon>
        <taxon>Paraflavisolibacter</taxon>
    </lineage>
</organism>
<keyword evidence="8" id="KW-0732">Signal</keyword>
<dbReference type="Proteomes" id="UP001155483">
    <property type="component" value="Unassembled WGS sequence"/>
</dbReference>
<feature type="chain" id="PRO_5040788742" evidence="8">
    <location>
        <begin position="31"/>
        <end position="1024"/>
    </location>
</feature>
<dbReference type="InterPro" id="IPR008969">
    <property type="entry name" value="CarboxyPept-like_regulatory"/>
</dbReference>
<dbReference type="NCBIfam" id="TIGR04057">
    <property type="entry name" value="SusC_RagA_signa"/>
    <property type="match status" value="1"/>
</dbReference>
<accession>A0A9X2XTS0</accession>
<proteinExistence type="inferred from homology"/>
<evidence type="ECO:0000256" key="5">
    <source>
        <dbReference type="ARBA" id="ARBA00023136"/>
    </source>
</evidence>
<dbReference type="InterPro" id="IPR023996">
    <property type="entry name" value="TonB-dep_OMP_SusC/RagA"/>
</dbReference>
<dbReference type="SUPFAM" id="SSF56935">
    <property type="entry name" value="Porins"/>
    <property type="match status" value="1"/>
</dbReference>
<dbReference type="Pfam" id="PF13715">
    <property type="entry name" value="CarbopepD_reg_2"/>
    <property type="match status" value="1"/>
</dbReference>
<evidence type="ECO:0000256" key="7">
    <source>
        <dbReference type="PROSITE-ProRule" id="PRU01360"/>
    </source>
</evidence>
<name>A0A9X2XTS0_9BACT</name>
<dbReference type="InterPro" id="IPR012910">
    <property type="entry name" value="Plug_dom"/>
</dbReference>
<reference evidence="10" key="2">
    <citation type="submission" date="2023-04" db="EMBL/GenBank/DDBJ databases">
        <title>Paracnuella aquatica gen. nov., sp. nov., a member of the family Chitinophagaceae isolated from a hot spring.</title>
        <authorList>
            <person name="Wang C."/>
        </authorList>
    </citation>
    <scope>NUCLEOTIDE SEQUENCE</scope>
    <source>
        <strain evidence="10">LB-8</strain>
    </source>
</reference>
<sequence length="1024" mass="112012">MRLTCRSLLKSGLCSLLFAALIVQSHTASAQQSVKRVFKGVVTNVKGEPVSGATVIVKGTSNGVSTDANGAFIIEAPENATVVVTSVGFQGEEMALRGQQISVRLNEIANNLNEVVVVGYGTQRKKDLTGSVAVIKVDDAKKTASYDVARQLQGQAAGISVQGSGEPGGFVNIQIRGASSFADNNPLWVVDGVPLGAPYDFNPNDIESIQVLKDASAGAIYGSRGANGVVIITTKKGKSGALRVNYTGTYGFQSVPKKIPVLNREQYQKYVSVAEKNAGIATLAPANDPANPAYVNNINTNWQDEMYKTGTIQDHNINLSGGNEFISFNTSLGYFDQTGTVSGPQKYNRYTLNNVFQGKKGRLSFGGKVAYTQSHKVGYGVTDGHAVFGGTVTGMLTAIPTIPVYDEKRLGGYGGSDQTIHRAISQNPVGLNNIVEDENDRNRMLGNIWGEVEIVKNLKYKLNLSYDRADWFNTHFEPRFDMGFYYLNNNYYFREQRGFDNSKLAENTLTYLLLAGKHKVDFLAGYTYQEDNNSWTLNKAQDATDLPKRAFSQIPGSAKSTEDWKATRVLLSYLGRMNYNYDDRYLLTVNVRRDGSSAFGPANKWGNFGGFSGAWNLSNEDWIQLPAFISSLKLRGGYGSLGNQGPLPNYSYLSYINTSANYLFGTTGSSSQLLALGTSTVTQVDPSLKWEERNTTSVAADMAFLNNKLTFTAEYYKNVSKDMLATIPIPASVGSVPSSIWTNVASMQNTGMEFTLGYNGQAGQLKYNVNANAYTQKNKVIGLGPTVEYIEGAGSRTVVGRSIGELYGYQVEGIFQSASDISKHAYQQAQTAPGDIMYKDINGDKRISDDSDRVYLGSVIPKLSYGFNFSATYKNFDFSFFIQGRYGNKVNNGVYAALMTGDYGNQHADALNYWTPTNTNTNVPRPVIGDPNKNNWFSSRFVQNGSYARLQSMQIGYTLPASLLERTKAIKSLRVNLSGQNLLTITKYKGYDPDFISNGTFDRGFDYGSFPNPRSIIFGLQLGL</sequence>
<evidence type="ECO:0000313" key="11">
    <source>
        <dbReference type="Proteomes" id="UP001155483"/>
    </source>
</evidence>
<dbReference type="PROSITE" id="PS52016">
    <property type="entry name" value="TONB_DEPENDENT_REC_3"/>
    <property type="match status" value="1"/>
</dbReference>
<keyword evidence="6 7" id="KW-0998">Cell outer membrane</keyword>
<evidence type="ECO:0000256" key="8">
    <source>
        <dbReference type="SAM" id="SignalP"/>
    </source>
</evidence>
<feature type="signal peptide" evidence="8">
    <location>
        <begin position="1"/>
        <end position="30"/>
    </location>
</feature>
<protein>
    <submittedName>
        <fullName evidence="10">TonB-dependent receptor</fullName>
    </submittedName>
</protein>